<organism evidence="6 7">
    <name type="scientific">Orchesella cincta</name>
    <name type="common">Springtail</name>
    <name type="synonym">Podura cincta</name>
    <dbReference type="NCBI Taxonomy" id="48709"/>
    <lineage>
        <taxon>Eukaryota</taxon>
        <taxon>Metazoa</taxon>
        <taxon>Ecdysozoa</taxon>
        <taxon>Arthropoda</taxon>
        <taxon>Hexapoda</taxon>
        <taxon>Collembola</taxon>
        <taxon>Entomobryomorpha</taxon>
        <taxon>Entomobryoidea</taxon>
        <taxon>Orchesellidae</taxon>
        <taxon>Orchesellinae</taxon>
        <taxon>Orchesella</taxon>
    </lineage>
</organism>
<proteinExistence type="predicted"/>
<dbReference type="GO" id="GO:0016020">
    <property type="term" value="C:membrane"/>
    <property type="evidence" value="ECO:0007669"/>
    <property type="project" value="UniProtKB-SubCell"/>
</dbReference>
<keyword evidence="4 5" id="KW-0472">Membrane</keyword>
<feature type="non-terminal residue" evidence="6">
    <location>
        <position position="117"/>
    </location>
</feature>
<comment type="subcellular location">
    <subcellularLocation>
        <location evidence="1">Membrane</location>
        <topology evidence="1">Multi-pass membrane protein</topology>
    </subcellularLocation>
</comment>
<evidence type="ECO:0000256" key="4">
    <source>
        <dbReference type="ARBA" id="ARBA00023136"/>
    </source>
</evidence>
<dbReference type="OrthoDB" id="432835at2759"/>
<accession>A0A1D2M141</accession>
<evidence type="ECO:0000256" key="1">
    <source>
        <dbReference type="ARBA" id="ARBA00004141"/>
    </source>
</evidence>
<dbReference type="Proteomes" id="UP000094527">
    <property type="component" value="Unassembled WGS sequence"/>
</dbReference>
<keyword evidence="7" id="KW-1185">Reference proteome</keyword>
<keyword evidence="2 5" id="KW-0812">Transmembrane</keyword>
<reference evidence="6 7" key="1">
    <citation type="journal article" date="2016" name="Genome Biol. Evol.">
        <title>Gene Family Evolution Reflects Adaptation to Soil Environmental Stressors in the Genome of the Collembolan Orchesella cincta.</title>
        <authorList>
            <person name="Faddeeva-Vakhrusheva A."/>
            <person name="Derks M.F."/>
            <person name="Anvar S.Y."/>
            <person name="Agamennone V."/>
            <person name="Suring W."/>
            <person name="Smit S."/>
            <person name="van Straalen N.M."/>
            <person name="Roelofs D."/>
        </authorList>
    </citation>
    <scope>NUCLEOTIDE SEQUENCE [LARGE SCALE GENOMIC DNA]</scope>
    <source>
        <tissue evidence="6">Mixed pool</tissue>
    </source>
</reference>
<feature type="transmembrane region" description="Helical" evidence="5">
    <location>
        <begin position="75"/>
        <end position="98"/>
    </location>
</feature>
<name>A0A1D2M141_ORCCI</name>
<evidence type="ECO:0000256" key="2">
    <source>
        <dbReference type="ARBA" id="ARBA00022692"/>
    </source>
</evidence>
<gene>
    <name evidence="6" type="ORF">Ocin01_19993</name>
</gene>
<feature type="non-terminal residue" evidence="6">
    <location>
        <position position="1"/>
    </location>
</feature>
<evidence type="ECO:0000313" key="7">
    <source>
        <dbReference type="Proteomes" id="UP000094527"/>
    </source>
</evidence>
<dbReference type="EMBL" id="LJIJ01007629">
    <property type="protein sequence ID" value="ODM86689.1"/>
    <property type="molecule type" value="Genomic_DNA"/>
</dbReference>
<keyword evidence="3 5" id="KW-1133">Transmembrane helix</keyword>
<evidence type="ECO:0000313" key="6">
    <source>
        <dbReference type="EMBL" id="ODM86689.1"/>
    </source>
</evidence>
<evidence type="ECO:0000256" key="5">
    <source>
        <dbReference type="SAM" id="Phobius"/>
    </source>
</evidence>
<dbReference type="InterPro" id="IPR018499">
    <property type="entry name" value="Tetraspanin/Peripherin"/>
</dbReference>
<comment type="caution">
    <text evidence="6">The sequence shown here is derived from an EMBL/GenBank/DDBJ whole genome shotgun (WGS) entry which is preliminary data.</text>
</comment>
<dbReference type="Gene3D" id="1.10.1450.10">
    <property type="entry name" value="Tetraspanin"/>
    <property type="match status" value="1"/>
</dbReference>
<dbReference type="AlphaFoldDB" id="A0A1D2M141"/>
<dbReference type="InterPro" id="IPR008952">
    <property type="entry name" value="Tetraspanin_EC2_sf"/>
</dbReference>
<dbReference type="Pfam" id="PF00335">
    <property type="entry name" value="Tetraspanin"/>
    <property type="match status" value="1"/>
</dbReference>
<dbReference type="SUPFAM" id="SSF48652">
    <property type="entry name" value="Tetraspanin"/>
    <property type="match status" value="1"/>
</dbReference>
<evidence type="ECO:0000256" key="3">
    <source>
        <dbReference type="ARBA" id="ARBA00022989"/>
    </source>
</evidence>
<sequence>KCCGLAGHSDWADASGAPTVGFIPDSCCLNRFQRAGTCARKITRGNMDDHYFVSKFIYTEGCLNEFDYYYSVDGLGHFAIAMAVFQLFGILLAAGFLWKGSEENGYQNLDENHDDTS</sequence>
<protein>
    <submittedName>
        <fullName evidence="6">CD63 antigen</fullName>
    </submittedName>
</protein>